<organism evidence="1 2">
    <name type="scientific">Fusicatenibacter saccharivorans</name>
    <dbReference type="NCBI Taxonomy" id="1150298"/>
    <lineage>
        <taxon>Bacteria</taxon>
        <taxon>Bacillati</taxon>
        <taxon>Bacillota</taxon>
        <taxon>Clostridia</taxon>
        <taxon>Lachnospirales</taxon>
        <taxon>Lachnospiraceae</taxon>
        <taxon>Fusicatenibacter</taxon>
    </lineage>
</organism>
<sequence>MQVYHVVTDRPMKCGQHIIFDENHHSGVYERVQEKMEKVHDIYENPDKYDEKTLEHHTSVALRELALEEVRRKKYPQFPSRMSCLYVSRTLKEAEQWGEFFARIGRPTYSIVKLDVKGNCFAGDAEKCFDGRLQKAENLKLAEDYWKSGTDEKHQPKICEMLVDGDIVVVEIVKEINANIKLLR</sequence>
<proteinExistence type="predicted"/>
<gene>
    <name evidence="1" type="ORF">ERS852498_01972</name>
</gene>
<dbReference type="Gene3D" id="3.20.170.10">
    <property type="entry name" value="ADP-ribosylation domain"/>
    <property type="match status" value="1"/>
</dbReference>
<dbReference type="SUPFAM" id="SSF56399">
    <property type="entry name" value="ADP-ribosylation"/>
    <property type="match status" value="1"/>
</dbReference>
<dbReference type="RefSeq" id="WP_055218922.1">
    <property type="nucleotide sequence ID" value="NZ_CZAL01000009.1"/>
</dbReference>
<reference evidence="1 2" key="1">
    <citation type="submission" date="2015-09" db="EMBL/GenBank/DDBJ databases">
        <authorList>
            <consortium name="Pathogen Informatics"/>
        </authorList>
    </citation>
    <scope>NUCLEOTIDE SEQUENCE [LARGE SCALE GENOMIC DNA]</scope>
    <source>
        <strain evidence="1 2">2789STDY5834885</strain>
    </source>
</reference>
<dbReference type="OrthoDB" id="1999918at2"/>
<dbReference type="InterPro" id="IPR018840">
    <property type="entry name" value="DUF2441"/>
</dbReference>
<dbReference type="Gene3D" id="1.10.3800.10">
    <property type="entry name" value="ADP-ribosylation domain"/>
    <property type="match status" value="1"/>
</dbReference>
<accession>A0A174NSM8</accession>
<name>A0A174NSM8_9FIRM</name>
<dbReference type="Proteomes" id="UP000095709">
    <property type="component" value="Unassembled WGS sequence"/>
</dbReference>
<dbReference type="EMBL" id="CZAL01000009">
    <property type="protein sequence ID" value="CUP42456.1"/>
    <property type="molecule type" value="Genomic_DNA"/>
</dbReference>
<dbReference type="Pfam" id="PF10386">
    <property type="entry name" value="DUF2441"/>
    <property type="match status" value="1"/>
</dbReference>
<protein>
    <submittedName>
        <fullName evidence="1">Protein of uncharacterized function (DUF2441)</fullName>
    </submittedName>
</protein>
<dbReference type="AlphaFoldDB" id="A0A174NSM8"/>
<evidence type="ECO:0000313" key="1">
    <source>
        <dbReference type="EMBL" id="CUP42456.1"/>
    </source>
</evidence>
<evidence type="ECO:0000313" key="2">
    <source>
        <dbReference type="Proteomes" id="UP000095709"/>
    </source>
</evidence>